<dbReference type="EMBL" id="MUJZ01004500">
    <property type="protein sequence ID" value="OTF83242.1"/>
    <property type="molecule type" value="Genomic_DNA"/>
</dbReference>
<dbReference type="GO" id="GO:0046872">
    <property type="term" value="F:metal ion binding"/>
    <property type="evidence" value="ECO:0007669"/>
    <property type="project" value="UniProtKB-UniRule"/>
</dbReference>
<reference evidence="13 14" key="1">
    <citation type="submission" date="2017-03" db="EMBL/GenBank/DDBJ databases">
        <title>Genome Survey of Euroglyphus maynei.</title>
        <authorList>
            <person name="Arlian L.G."/>
            <person name="Morgan M.S."/>
            <person name="Rider S.D."/>
        </authorList>
    </citation>
    <scope>NUCLEOTIDE SEQUENCE [LARGE SCALE GENOMIC DNA]</scope>
    <source>
        <strain evidence="13">Arlian Lab</strain>
        <tissue evidence="13">Whole body</tissue>
    </source>
</reference>
<gene>
    <name evidence="13" type="ORF">BLA29_004636</name>
</gene>
<keyword evidence="14" id="KW-1185">Reference proteome</keyword>
<dbReference type="InterPro" id="IPR058240">
    <property type="entry name" value="rSAM_sf"/>
</dbReference>
<dbReference type="NCBIfam" id="TIGR00089">
    <property type="entry name" value="MiaB/RimO family radical SAM methylthiotransferase"/>
    <property type="match status" value="1"/>
</dbReference>
<evidence type="ECO:0000313" key="13">
    <source>
        <dbReference type="EMBL" id="OTF83242.1"/>
    </source>
</evidence>
<accession>A0A1Y3BR32</accession>
<dbReference type="SFLD" id="SFLDS00029">
    <property type="entry name" value="Radical_SAM"/>
    <property type="match status" value="1"/>
</dbReference>
<evidence type="ECO:0000256" key="2">
    <source>
        <dbReference type="ARBA" id="ARBA00008616"/>
    </source>
</evidence>
<dbReference type="InterPro" id="IPR023404">
    <property type="entry name" value="rSAM_horseshoe"/>
</dbReference>
<dbReference type="InterPro" id="IPR005839">
    <property type="entry name" value="Methylthiotransferase"/>
</dbReference>
<evidence type="ECO:0000256" key="4">
    <source>
        <dbReference type="ARBA" id="ARBA00022679"/>
    </source>
</evidence>
<comment type="cofactor">
    <cofactor evidence="11">
        <name>[4Fe-4S] cluster</name>
        <dbReference type="ChEBI" id="CHEBI:49883"/>
    </cofactor>
    <text evidence="11">Binds 1 or 2 [4Fe-4S] cluster. One cluster is coordinated with 3 cysteines and an exchangeable S-adenosyl-L-methionine.</text>
</comment>
<evidence type="ECO:0000256" key="1">
    <source>
        <dbReference type="ARBA" id="ARBA00002399"/>
    </source>
</evidence>
<evidence type="ECO:0000256" key="6">
    <source>
        <dbReference type="ARBA" id="ARBA00022694"/>
    </source>
</evidence>
<dbReference type="Proteomes" id="UP000194236">
    <property type="component" value="Unassembled WGS sequence"/>
</dbReference>
<keyword evidence="8 11" id="KW-0408">Iron</keyword>
<dbReference type="NCBIfam" id="TIGR01578">
    <property type="entry name" value="MiaB-like-B"/>
    <property type="match status" value="1"/>
</dbReference>
<dbReference type="SUPFAM" id="SSF102114">
    <property type="entry name" value="Radical SAM enzymes"/>
    <property type="match status" value="1"/>
</dbReference>
<keyword evidence="7 11" id="KW-0479">Metal-binding</keyword>
<dbReference type="EC" id="2.8.4.5" evidence="11"/>
<evidence type="ECO:0000256" key="11">
    <source>
        <dbReference type="RuleBase" id="RU368081"/>
    </source>
</evidence>
<dbReference type="InterPro" id="IPR007197">
    <property type="entry name" value="rSAM"/>
</dbReference>
<keyword evidence="6 11" id="KW-0819">tRNA processing</keyword>
<evidence type="ECO:0000256" key="8">
    <source>
        <dbReference type="ARBA" id="ARBA00023004"/>
    </source>
</evidence>
<evidence type="ECO:0000256" key="7">
    <source>
        <dbReference type="ARBA" id="ARBA00022723"/>
    </source>
</evidence>
<protein>
    <recommendedName>
        <fullName evidence="11">tRNA-t(6)A37 methylthiotransferase</fullName>
        <ecNumber evidence="11">2.8.4.5</ecNumber>
    </recommendedName>
</protein>
<dbReference type="GO" id="GO:0051539">
    <property type="term" value="F:4 iron, 4 sulfur cluster binding"/>
    <property type="evidence" value="ECO:0007669"/>
    <property type="project" value="UniProtKB-UniRule"/>
</dbReference>
<evidence type="ECO:0000256" key="3">
    <source>
        <dbReference type="ARBA" id="ARBA00022485"/>
    </source>
</evidence>
<dbReference type="InterPro" id="IPR020612">
    <property type="entry name" value="Methylthiotransferase_CS"/>
</dbReference>
<keyword evidence="4 11" id="KW-0808">Transferase</keyword>
<dbReference type="GO" id="GO:0005789">
    <property type="term" value="C:endoplasmic reticulum membrane"/>
    <property type="evidence" value="ECO:0007669"/>
    <property type="project" value="UniProtKB-SubCell"/>
</dbReference>
<name>A0A1Y3BR32_EURMA</name>
<keyword evidence="5 11" id="KW-0949">S-adenosyl-L-methionine</keyword>
<sequence>MPKIRRNPLIEIISINTGCLNECTYCKTKHARGKLGSYPIEDIVERARTAFNENVKELWITSEDTGAYGRDIGKSLPELLDRLIEMIPNDCMMRVGMTNPPYILEHIESMARILSHPRVYSFLHIPVQSGSDQVLADMKREYCIEDFCTIVDFLKQRVNGITIATDIICGFPTETEENFNETVSLVNKYRFPVLFINQFFPRPGTPAAKMKRVPTQEVKRRSRIISQLFNSYHPYNDRIGHKYRVLVTEISTDKQYFVGHNKFYEQILIAKNQCQLGDWIDVEIEAVGKYHMMAKSSWQRYLMNRIRQTLSSMNNMNVNNDNLKKISLSSCVIILVSSILYRIYRKIV</sequence>
<comment type="catalytic activity">
    <reaction evidence="10 11">
        <text>N(6)-L-threonylcarbamoyladenosine(37) in tRNA + (sulfur carrier)-SH + AH2 + 2 S-adenosyl-L-methionine = 2-methylsulfanyl-N(6)-L-threonylcarbamoyladenosine(37) in tRNA + (sulfur carrier)-H + 5'-deoxyadenosine + L-methionine + A + S-adenosyl-L-homocysteine + 2 H(+)</text>
        <dbReference type="Rhea" id="RHEA:37075"/>
        <dbReference type="Rhea" id="RHEA-COMP:10163"/>
        <dbReference type="Rhea" id="RHEA-COMP:11092"/>
        <dbReference type="Rhea" id="RHEA-COMP:14737"/>
        <dbReference type="Rhea" id="RHEA-COMP:14739"/>
        <dbReference type="ChEBI" id="CHEBI:13193"/>
        <dbReference type="ChEBI" id="CHEBI:15378"/>
        <dbReference type="ChEBI" id="CHEBI:17319"/>
        <dbReference type="ChEBI" id="CHEBI:17499"/>
        <dbReference type="ChEBI" id="CHEBI:29917"/>
        <dbReference type="ChEBI" id="CHEBI:57844"/>
        <dbReference type="ChEBI" id="CHEBI:57856"/>
        <dbReference type="ChEBI" id="CHEBI:59789"/>
        <dbReference type="ChEBI" id="CHEBI:64428"/>
        <dbReference type="ChEBI" id="CHEBI:74418"/>
        <dbReference type="ChEBI" id="CHEBI:74420"/>
        <dbReference type="EC" id="2.8.4.5"/>
    </reaction>
</comment>
<comment type="subcellular location">
    <subcellularLocation>
        <location evidence="11">Endoplasmic reticulum membrane</location>
        <topology evidence="11">Single-pass membrane protein</topology>
    </subcellularLocation>
</comment>
<evidence type="ECO:0000256" key="10">
    <source>
        <dbReference type="ARBA" id="ARBA00051661"/>
    </source>
</evidence>
<dbReference type="SFLD" id="SFLDG01082">
    <property type="entry name" value="B12-binding_domain_containing"/>
    <property type="match status" value="1"/>
</dbReference>
<keyword evidence="9 11" id="KW-0411">Iron-sulfur</keyword>
<dbReference type="PROSITE" id="PS51918">
    <property type="entry name" value="RADICAL_SAM"/>
    <property type="match status" value="1"/>
</dbReference>
<dbReference type="SMART" id="SM00729">
    <property type="entry name" value="Elp3"/>
    <property type="match status" value="1"/>
</dbReference>
<feature type="domain" description="Radical SAM core" evidence="12">
    <location>
        <begin position="5"/>
        <end position="236"/>
    </location>
</feature>
<evidence type="ECO:0000256" key="5">
    <source>
        <dbReference type="ARBA" id="ARBA00022691"/>
    </source>
</evidence>
<dbReference type="AlphaFoldDB" id="A0A1Y3BR32"/>
<dbReference type="FunFam" id="3.80.30.20:FF:000002">
    <property type="entry name" value="threonylcarbamoyladenosine tRNA methylthiotransferase isoform X2"/>
    <property type="match status" value="1"/>
</dbReference>
<evidence type="ECO:0000259" key="12">
    <source>
        <dbReference type="PROSITE" id="PS51918"/>
    </source>
</evidence>
<dbReference type="InterPro" id="IPR006466">
    <property type="entry name" value="MiaB-like_arc_euk"/>
</dbReference>
<dbReference type="InterPro" id="IPR006638">
    <property type="entry name" value="Elp3/MiaA/NifB-like_rSAM"/>
</dbReference>
<dbReference type="PROSITE" id="PS01278">
    <property type="entry name" value="MTTASE_RADICAL"/>
    <property type="match status" value="1"/>
</dbReference>
<organism evidence="13 14">
    <name type="scientific">Euroglyphus maynei</name>
    <name type="common">Mayne's house dust mite</name>
    <dbReference type="NCBI Taxonomy" id="6958"/>
    <lineage>
        <taxon>Eukaryota</taxon>
        <taxon>Metazoa</taxon>
        <taxon>Ecdysozoa</taxon>
        <taxon>Arthropoda</taxon>
        <taxon>Chelicerata</taxon>
        <taxon>Arachnida</taxon>
        <taxon>Acari</taxon>
        <taxon>Acariformes</taxon>
        <taxon>Sarcoptiformes</taxon>
        <taxon>Astigmata</taxon>
        <taxon>Psoroptidia</taxon>
        <taxon>Analgoidea</taxon>
        <taxon>Pyroglyphidae</taxon>
        <taxon>Pyroglyphinae</taxon>
        <taxon>Euroglyphus</taxon>
    </lineage>
</organism>
<dbReference type="PANTHER" id="PTHR11918">
    <property type="entry name" value="RADICAL SAM PROTEINS"/>
    <property type="match status" value="1"/>
</dbReference>
<keyword evidence="11" id="KW-0256">Endoplasmic reticulum</keyword>
<dbReference type="GO" id="GO:0035598">
    <property type="term" value="F:tRNA (N(6)-L-threonylcarbamoyladenosine(37)-C(2))-methylthiotransferase activity"/>
    <property type="evidence" value="ECO:0007669"/>
    <property type="project" value="UniProtKB-UniRule"/>
</dbReference>
<comment type="caution">
    <text evidence="13">The sequence shown here is derived from an EMBL/GenBank/DDBJ whole genome shotgun (WGS) entry which is preliminary data.</text>
</comment>
<dbReference type="Gene3D" id="3.80.30.20">
    <property type="entry name" value="tm_1862 like domain"/>
    <property type="match status" value="1"/>
</dbReference>
<comment type="function">
    <text evidence="1 11">Catalyzes the methylthiolation of N6-threonylcarbamoyladenosine (t(6)A), leading to the formation of 2-methylthio-N6-threonylcarbamoyladenosine (ms(2)t(6)A) at position 37 in tRNAs that read codons beginning with adenine.</text>
</comment>
<proteinExistence type="inferred from homology"/>
<evidence type="ECO:0000256" key="9">
    <source>
        <dbReference type="ARBA" id="ARBA00023014"/>
    </source>
</evidence>
<dbReference type="OrthoDB" id="1730074at2759"/>
<keyword evidence="3 11" id="KW-0004">4Fe-4S</keyword>
<evidence type="ECO:0000313" key="14">
    <source>
        <dbReference type="Proteomes" id="UP000194236"/>
    </source>
</evidence>
<dbReference type="Pfam" id="PF04055">
    <property type="entry name" value="Radical_SAM"/>
    <property type="match status" value="1"/>
</dbReference>
<dbReference type="PANTHER" id="PTHR11918:SF45">
    <property type="entry name" value="THREONYLCARBAMOYLADENOSINE TRNA METHYLTHIOTRANSFERASE"/>
    <property type="match status" value="1"/>
</dbReference>
<comment type="similarity">
    <text evidence="2 11">Belongs to the methylthiotransferase family. CDKAL1 subfamily.</text>
</comment>